<evidence type="ECO:0000256" key="5">
    <source>
        <dbReference type="ARBA" id="ARBA00023163"/>
    </source>
</evidence>
<name>A0A444JRX1_9GAMM</name>
<keyword evidence="5" id="KW-0804">Transcription</keyword>
<dbReference type="EMBL" id="RJLM01000003">
    <property type="protein sequence ID" value="RWX55803.1"/>
    <property type="molecule type" value="Genomic_DNA"/>
</dbReference>
<evidence type="ECO:0000313" key="9">
    <source>
        <dbReference type="Proteomes" id="UP000287563"/>
    </source>
</evidence>
<keyword evidence="3" id="KW-0731">Sigma factor</keyword>
<dbReference type="OrthoDB" id="9797134at2"/>
<evidence type="ECO:0000256" key="4">
    <source>
        <dbReference type="ARBA" id="ARBA00023125"/>
    </source>
</evidence>
<feature type="domain" description="RNA polymerase sigma factor 70 region 4 type 2" evidence="7">
    <location>
        <begin position="94"/>
        <end position="146"/>
    </location>
</feature>
<comment type="caution">
    <text evidence="8">The sequence shown here is derived from an EMBL/GenBank/DDBJ whole genome shotgun (WGS) entry which is preliminary data.</text>
</comment>
<keyword evidence="4" id="KW-0238">DNA-binding</keyword>
<dbReference type="InterPro" id="IPR036388">
    <property type="entry name" value="WH-like_DNA-bd_sf"/>
</dbReference>
<evidence type="ECO:0000256" key="2">
    <source>
        <dbReference type="ARBA" id="ARBA00023015"/>
    </source>
</evidence>
<protein>
    <submittedName>
        <fullName evidence="8">Sigma-70 family RNA polymerase sigma factor</fullName>
    </submittedName>
</protein>
<dbReference type="GO" id="GO:0006352">
    <property type="term" value="P:DNA-templated transcription initiation"/>
    <property type="evidence" value="ECO:0007669"/>
    <property type="project" value="InterPro"/>
</dbReference>
<dbReference type="InterPro" id="IPR007627">
    <property type="entry name" value="RNA_pol_sigma70_r2"/>
</dbReference>
<evidence type="ECO:0000259" key="6">
    <source>
        <dbReference type="Pfam" id="PF04542"/>
    </source>
</evidence>
<proteinExistence type="inferred from homology"/>
<dbReference type="PANTHER" id="PTHR43133:SF8">
    <property type="entry name" value="RNA POLYMERASE SIGMA FACTOR HI_1459-RELATED"/>
    <property type="match status" value="1"/>
</dbReference>
<sequence>MRAWHQHESQLAHWLQAQTHDEPLAQDLLHEVFIRAMHQDKRFCNIANTKAWLFRVARNLLIDLSRKHVPSPTSALDDIEQEEADDTTVDSLANCLPRVLKELNPADSELLIACDIQGMTQQQFAIRHGLSLPAVKSRLLRARKKLRQQLTVSCQVRLDENKKVCCFTPRD</sequence>
<accession>A0A444JRX1</accession>
<dbReference type="SUPFAM" id="SSF88946">
    <property type="entry name" value="Sigma2 domain of RNA polymerase sigma factors"/>
    <property type="match status" value="1"/>
</dbReference>
<dbReference type="Pfam" id="PF08281">
    <property type="entry name" value="Sigma70_r4_2"/>
    <property type="match status" value="1"/>
</dbReference>
<reference evidence="8 9" key="1">
    <citation type="submission" date="2018-11" db="EMBL/GenBank/DDBJ databases">
        <title>Photobacterium sp. BEI247 sp. nov., a marine bacterium isolated from Yongle Blue Hole in the South China Sea.</title>
        <authorList>
            <person name="Wang X."/>
        </authorList>
    </citation>
    <scope>NUCLEOTIDE SEQUENCE [LARGE SCALE GENOMIC DNA]</scope>
    <source>
        <strain evidence="9">BEI247</strain>
    </source>
</reference>
<dbReference type="SUPFAM" id="SSF88659">
    <property type="entry name" value="Sigma3 and sigma4 domains of RNA polymerase sigma factors"/>
    <property type="match status" value="1"/>
</dbReference>
<evidence type="ECO:0000256" key="3">
    <source>
        <dbReference type="ARBA" id="ARBA00023082"/>
    </source>
</evidence>
<dbReference type="Gene3D" id="1.10.1740.10">
    <property type="match status" value="1"/>
</dbReference>
<comment type="similarity">
    <text evidence="1">Belongs to the sigma-70 factor family. ECF subfamily.</text>
</comment>
<dbReference type="InterPro" id="IPR013249">
    <property type="entry name" value="RNA_pol_sigma70_r4_t2"/>
</dbReference>
<dbReference type="InterPro" id="IPR013325">
    <property type="entry name" value="RNA_pol_sigma_r2"/>
</dbReference>
<evidence type="ECO:0000313" key="8">
    <source>
        <dbReference type="EMBL" id="RWX55803.1"/>
    </source>
</evidence>
<dbReference type="Gene3D" id="1.10.10.10">
    <property type="entry name" value="Winged helix-like DNA-binding domain superfamily/Winged helix DNA-binding domain"/>
    <property type="match status" value="1"/>
</dbReference>
<organism evidence="8 9">
    <name type="scientific">Photobacterium chitinilyticum</name>
    <dbReference type="NCBI Taxonomy" id="2485123"/>
    <lineage>
        <taxon>Bacteria</taxon>
        <taxon>Pseudomonadati</taxon>
        <taxon>Pseudomonadota</taxon>
        <taxon>Gammaproteobacteria</taxon>
        <taxon>Vibrionales</taxon>
        <taxon>Vibrionaceae</taxon>
        <taxon>Photobacterium</taxon>
    </lineage>
</organism>
<dbReference type="NCBIfam" id="TIGR02937">
    <property type="entry name" value="sigma70-ECF"/>
    <property type="match status" value="1"/>
</dbReference>
<gene>
    <name evidence="8" type="ORF">EDI28_10750</name>
</gene>
<keyword evidence="2" id="KW-0805">Transcription regulation</keyword>
<evidence type="ECO:0000259" key="7">
    <source>
        <dbReference type="Pfam" id="PF08281"/>
    </source>
</evidence>
<dbReference type="AlphaFoldDB" id="A0A444JRX1"/>
<dbReference type="GO" id="GO:0003677">
    <property type="term" value="F:DNA binding"/>
    <property type="evidence" value="ECO:0007669"/>
    <property type="project" value="UniProtKB-KW"/>
</dbReference>
<dbReference type="GO" id="GO:0016987">
    <property type="term" value="F:sigma factor activity"/>
    <property type="evidence" value="ECO:0007669"/>
    <property type="project" value="UniProtKB-KW"/>
</dbReference>
<dbReference type="Pfam" id="PF04542">
    <property type="entry name" value="Sigma70_r2"/>
    <property type="match status" value="1"/>
</dbReference>
<dbReference type="InterPro" id="IPR014284">
    <property type="entry name" value="RNA_pol_sigma-70_dom"/>
</dbReference>
<keyword evidence="9" id="KW-1185">Reference proteome</keyword>
<dbReference type="InterPro" id="IPR039425">
    <property type="entry name" value="RNA_pol_sigma-70-like"/>
</dbReference>
<dbReference type="InterPro" id="IPR013324">
    <property type="entry name" value="RNA_pol_sigma_r3/r4-like"/>
</dbReference>
<dbReference type="PANTHER" id="PTHR43133">
    <property type="entry name" value="RNA POLYMERASE ECF-TYPE SIGMA FACTO"/>
    <property type="match status" value="1"/>
</dbReference>
<evidence type="ECO:0000256" key="1">
    <source>
        <dbReference type="ARBA" id="ARBA00010641"/>
    </source>
</evidence>
<feature type="domain" description="RNA polymerase sigma-70 region 2" evidence="6">
    <location>
        <begin position="5"/>
        <end position="68"/>
    </location>
</feature>
<dbReference type="Proteomes" id="UP000287563">
    <property type="component" value="Unassembled WGS sequence"/>
</dbReference>